<dbReference type="Proteomes" id="UP000720508">
    <property type="component" value="Unassembled WGS sequence"/>
</dbReference>
<name>A0ABS6CFL9_9ACTN</name>
<proteinExistence type="predicted"/>
<dbReference type="RefSeq" id="WP_216342731.1">
    <property type="nucleotide sequence ID" value="NZ_JAHLEM010000169.1"/>
</dbReference>
<keyword evidence="2" id="KW-1185">Reference proteome</keyword>
<evidence type="ECO:0000313" key="1">
    <source>
        <dbReference type="EMBL" id="MBU3865664.1"/>
    </source>
</evidence>
<sequence length="85" mass="8624">MRAAPRCGPGRAGYRGRAEARIRAEALGIPVVGHRLIALAIGHHGAAADEAGLDDRLADALRDSGIRALVGPGPATVGGPPWRGS</sequence>
<gene>
    <name evidence="1" type="ORF">KN815_16735</name>
</gene>
<dbReference type="EMBL" id="JAHLEM010000169">
    <property type="protein sequence ID" value="MBU3865664.1"/>
    <property type="molecule type" value="Genomic_DNA"/>
</dbReference>
<organism evidence="1 2">
    <name type="scientific">Streptomyces niphimycinicus</name>
    <dbReference type="NCBI Taxonomy" id="2842201"/>
    <lineage>
        <taxon>Bacteria</taxon>
        <taxon>Bacillati</taxon>
        <taxon>Actinomycetota</taxon>
        <taxon>Actinomycetes</taxon>
        <taxon>Kitasatosporales</taxon>
        <taxon>Streptomycetaceae</taxon>
        <taxon>Streptomyces</taxon>
    </lineage>
</organism>
<evidence type="ECO:0000313" key="2">
    <source>
        <dbReference type="Proteomes" id="UP000720508"/>
    </source>
</evidence>
<protein>
    <submittedName>
        <fullName evidence="1">Uncharacterized protein</fullName>
    </submittedName>
</protein>
<comment type="caution">
    <text evidence="1">The sequence shown here is derived from an EMBL/GenBank/DDBJ whole genome shotgun (WGS) entry which is preliminary data.</text>
</comment>
<reference evidence="1 2" key="1">
    <citation type="submission" date="2021-06" db="EMBL/GenBank/DDBJ databases">
        <authorList>
            <person name="Pan X."/>
        </authorList>
    </citation>
    <scope>NUCLEOTIDE SEQUENCE [LARGE SCALE GENOMIC DNA]</scope>
    <source>
        <strain evidence="1 2">4503</strain>
    </source>
</reference>
<accession>A0ABS6CFL9</accession>